<comment type="subcellular location">
    <subcellularLocation>
        <location evidence="1">Membrane</location>
        <topology evidence="1">Multi-pass membrane protein</topology>
    </subcellularLocation>
</comment>
<feature type="transmembrane region" description="Helical" evidence="5">
    <location>
        <begin position="286"/>
        <end position="307"/>
    </location>
</feature>
<evidence type="ECO:0000256" key="4">
    <source>
        <dbReference type="ARBA" id="ARBA00023136"/>
    </source>
</evidence>
<evidence type="ECO:0000256" key="1">
    <source>
        <dbReference type="ARBA" id="ARBA00004141"/>
    </source>
</evidence>
<evidence type="ECO:0000259" key="7">
    <source>
        <dbReference type="Pfam" id="PF04138"/>
    </source>
</evidence>
<feature type="transmembrane region" description="Helical" evidence="5">
    <location>
        <begin position="216"/>
        <end position="241"/>
    </location>
</feature>
<dbReference type="GO" id="GO:0000271">
    <property type="term" value="P:polysaccharide biosynthetic process"/>
    <property type="evidence" value="ECO:0007669"/>
    <property type="project" value="InterPro"/>
</dbReference>
<dbReference type="CDD" id="cd04179">
    <property type="entry name" value="DPM_DPG-synthase_like"/>
    <property type="match status" value="1"/>
</dbReference>
<evidence type="ECO:0000256" key="2">
    <source>
        <dbReference type="ARBA" id="ARBA00022692"/>
    </source>
</evidence>
<gene>
    <name evidence="8" type="ORF">L323_16685</name>
</gene>
<evidence type="ECO:0000313" key="9">
    <source>
        <dbReference type="Proteomes" id="UP000016860"/>
    </source>
</evidence>
<dbReference type="InterPro" id="IPR007267">
    <property type="entry name" value="GtrA_DPMS_TM"/>
</dbReference>
<dbReference type="GO" id="GO:0016020">
    <property type="term" value="C:membrane"/>
    <property type="evidence" value="ECO:0007669"/>
    <property type="project" value="UniProtKB-SubCell"/>
</dbReference>
<dbReference type="AlphaFoldDB" id="U4QZE9"/>
<dbReference type="Pfam" id="PF04138">
    <property type="entry name" value="GtrA_DPMS_TM"/>
    <property type="match status" value="1"/>
</dbReference>
<name>U4QZE9_9FIRM</name>
<dbReference type="PANTHER" id="PTHR10859">
    <property type="entry name" value="GLYCOSYL TRANSFERASE"/>
    <property type="match status" value="1"/>
</dbReference>
<dbReference type="Pfam" id="PF00535">
    <property type="entry name" value="Glycos_transf_2"/>
    <property type="match status" value="1"/>
</dbReference>
<keyword evidence="3 5" id="KW-1133">Transmembrane helix</keyword>
<evidence type="ECO:0000259" key="6">
    <source>
        <dbReference type="Pfam" id="PF00535"/>
    </source>
</evidence>
<dbReference type="SUPFAM" id="SSF53448">
    <property type="entry name" value="Nucleotide-diphospho-sugar transferases"/>
    <property type="match status" value="1"/>
</dbReference>
<feature type="transmembrane region" description="Helical" evidence="5">
    <location>
        <begin position="313"/>
        <end position="330"/>
    </location>
</feature>
<dbReference type="GO" id="GO:0006487">
    <property type="term" value="P:protein N-linked glycosylation"/>
    <property type="evidence" value="ECO:0007669"/>
    <property type="project" value="TreeGrafter"/>
</dbReference>
<dbReference type="OrthoDB" id="9810303at2"/>
<protein>
    <submittedName>
        <fullName evidence="8">Uncharacterized protein</fullName>
    </submittedName>
</protein>
<evidence type="ECO:0000256" key="5">
    <source>
        <dbReference type="SAM" id="Phobius"/>
    </source>
</evidence>
<dbReference type="Proteomes" id="UP000016860">
    <property type="component" value="Unassembled WGS sequence"/>
</dbReference>
<proteinExistence type="predicted"/>
<reference evidence="8 9" key="1">
    <citation type="journal article" date="2013" name="Genome Announc.">
        <title>Draft Genome Sequence of the Cellulolytic Bacterium Clostridium papyrosolvens C7 (ATCC 700395).</title>
        <authorList>
            <person name="Zepeda V."/>
            <person name="Dassa B."/>
            <person name="Borovok I."/>
            <person name="Lamed R."/>
            <person name="Bayer E.A."/>
            <person name="Cate J.H."/>
        </authorList>
    </citation>
    <scope>NUCLEOTIDE SEQUENCE [LARGE SCALE GENOMIC DNA]</scope>
    <source>
        <strain evidence="8 9">C7</strain>
    </source>
</reference>
<accession>U4QZE9</accession>
<evidence type="ECO:0000313" key="8">
    <source>
        <dbReference type="EMBL" id="EPR09385.1"/>
    </source>
</evidence>
<dbReference type="RefSeq" id="WP_020816741.1">
    <property type="nucleotide sequence ID" value="NZ_ATAY01000088.1"/>
</dbReference>
<comment type="caution">
    <text evidence="8">The sequence shown here is derived from an EMBL/GenBank/DDBJ whole genome shotgun (WGS) entry which is preliminary data.</text>
</comment>
<evidence type="ECO:0000256" key="3">
    <source>
        <dbReference type="ARBA" id="ARBA00022989"/>
    </source>
</evidence>
<sequence>MKIVIPAYEPDHNLLFLVQYININSSYDIIIVNDGSSSKFDSIFENAISMGCTVINHSKNLGKGAALKTAFSYIRKENTEKEGVVCADCDGQHTWKDISNVAENINYHKNAIIMGCREFTGSVPLRSLIGNKLTCLIFSFISGSSVSDTQTGLRGFSIEMLPWLLSIKGDRYEYEMNQLLEARSSGYELFSIPIRTVYENKNKSSHFRPVRDSIKIYLPILKFGMSSASCGIIDFILLFLINRLTGNLLLSVVGARAISSFCNYLLNKNLVFNASSHKSLKGLVQYYGLVVIILLCNYFLMSLFTAFLRLSLLAAKLITEGLLFFISYYTQKKYVFGHFKVGP</sequence>
<feature type="domain" description="Glycosyltransferase 2-like" evidence="6">
    <location>
        <begin position="3"/>
        <end position="122"/>
    </location>
</feature>
<organism evidence="8 9">
    <name type="scientific">Ruminiclostridium papyrosolvens C7</name>
    <dbReference type="NCBI Taxonomy" id="1330534"/>
    <lineage>
        <taxon>Bacteria</taxon>
        <taxon>Bacillati</taxon>
        <taxon>Bacillota</taxon>
        <taxon>Clostridia</taxon>
        <taxon>Eubacteriales</taxon>
        <taxon>Oscillospiraceae</taxon>
        <taxon>Ruminiclostridium</taxon>
    </lineage>
</organism>
<feature type="domain" description="GtrA/DPMS transmembrane" evidence="7">
    <location>
        <begin position="222"/>
        <end position="336"/>
    </location>
</feature>
<dbReference type="PANTHER" id="PTHR10859:SF114">
    <property type="entry name" value="DOLICHOL-PHOSPHATE MANNOSYLTRANSFERASE"/>
    <property type="match status" value="1"/>
</dbReference>
<dbReference type="EMBL" id="ATAY01000088">
    <property type="protein sequence ID" value="EPR09385.1"/>
    <property type="molecule type" value="Genomic_DNA"/>
</dbReference>
<feature type="transmembrane region" description="Helical" evidence="5">
    <location>
        <begin position="247"/>
        <end position="266"/>
    </location>
</feature>
<dbReference type="InterPro" id="IPR029044">
    <property type="entry name" value="Nucleotide-diphossugar_trans"/>
</dbReference>
<keyword evidence="4 5" id="KW-0472">Membrane</keyword>
<keyword evidence="2 5" id="KW-0812">Transmembrane</keyword>
<dbReference type="InterPro" id="IPR001173">
    <property type="entry name" value="Glyco_trans_2-like"/>
</dbReference>
<dbReference type="STRING" id="1330534.L323_16685"/>
<dbReference type="Gene3D" id="3.90.550.10">
    <property type="entry name" value="Spore Coat Polysaccharide Biosynthesis Protein SpsA, Chain A"/>
    <property type="match status" value="1"/>
</dbReference>
<dbReference type="PATRIC" id="fig|1330534.3.peg.3306"/>